<dbReference type="OrthoDB" id="8299830at2759"/>
<dbReference type="InterPro" id="IPR038770">
    <property type="entry name" value="Na+/solute_symporter_sf"/>
</dbReference>
<dbReference type="PANTHER" id="PTHR43057">
    <property type="entry name" value="ARSENITE EFFLUX TRANSPORTER"/>
    <property type="match status" value="1"/>
</dbReference>
<keyword evidence="10" id="KW-1185">Reference proteome</keyword>
<feature type="transmembrane region" description="Helical" evidence="8">
    <location>
        <begin position="258"/>
        <end position="281"/>
    </location>
</feature>
<protein>
    <recommendedName>
        <fullName evidence="11">Arsenical-resistance protein</fullName>
    </recommendedName>
</protein>
<dbReference type="AlphaFoldDB" id="A0A0L0FJE2"/>
<dbReference type="GO" id="GO:0005886">
    <property type="term" value="C:plasma membrane"/>
    <property type="evidence" value="ECO:0007669"/>
    <property type="project" value="UniProtKB-SubCell"/>
</dbReference>
<keyword evidence="6 8" id="KW-1133">Transmembrane helix</keyword>
<dbReference type="PANTHER" id="PTHR43057:SF1">
    <property type="entry name" value="ARSENICAL-RESISTANCE PROTEIN 3"/>
    <property type="match status" value="1"/>
</dbReference>
<dbReference type="RefSeq" id="XP_014150035.1">
    <property type="nucleotide sequence ID" value="XM_014294560.1"/>
</dbReference>
<evidence type="ECO:0000256" key="2">
    <source>
        <dbReference type="ARBA" id="ARBA00010110"/>
    </source>
</evidence>
<keyword evidence="4" id="KW-1003">Cell membrane</keyword>
<keyword evidence="7 8" id="KW-0472">Membrane</keyword>
<dbReference type="STRING" id="667725.A0A0L0FJE2"/>
<dbReference type="eggNOG" id="ENOG502QPKH">
    <property type="taxonomic scope" value="Eukaryota"/>
</dbReference>
<sequence length="425" mass="46574">MAVQYEKLGWVDRLLTLWIALAVGLGKGLSNIAGVSDFLSGATIGGDTNIFLAIGLIVMMYPPVMRVDYGRVGQIYKQPKAVLTSVGLNWFVDPWLMTFLGLAVLHNHPELLQGFVLIGIARCIAMVLVWCELAGAEMDLVVTLVLINSVLQILLYSVYELLIIQIFLPAIGISSDTNADRSMGESFLLVFESVAIYLGIPFALGFGTWVIGQRVLGKDKYTKFANTIGPLALCSLLFVIVIFFAISGSQMVDDIVSVLLVAVPLIQDFLIMFVRSFLLCWMLNLPYGKTSAIAFTAAGNNFELALALAIALYGASLQQAFAAVMGPLIEIPVMLVLVYISRWLAGVLEFNSDEDKLRKLCEESGCKYEQCLSDNVLKECEKDKCDIVECLQKRQTTPSIIAEGEMVDVGSSFNKESSDNKSLEK</sequence>
<dbReference type="Gene3D" id="1.20.1530.20">
    <property type="match status" value="1"/>
</dbReference>
<gene>
    <name evidence="9" type="ORF">SARC_11356</name>
</gene>
<evidence type="ECO:0000256" key="5">
    <source>
        <dbReference type="ARBA" id="ARBA00022692"/>
    </source>
</evidence>
<dbReference type="GO" id="GO:0015297">
    <property type="term" value="F:antiporter activity"/>
    <property type="evidence" value="ECO:0007669"/>
    <property type="project" value="InterPro"/>
</dbReference>
<accession>A0A0L0FJE2</accession>
<name>A0A0L0FJE2_9EUKA</name>
<feature type="transmembrane region" description="Helical" evidence="8">
    <location>
        <begin position="40"/>
        <end position="61"/>
    </location>
</feature>
<evidence type="ECO:0000256" key="7">
    <source>
        <dbReference type="ARBA" id="ARBA00023136"/>
    </source>
</evidence>
<evidence type="ECO:0000256" key="3">
    <source>
        <dbReference type="ARBA" id="ARBA00022448"/>
    </source>
</evidence>
<keyword evidence="3" id="KW-0813">Transport</keyword>
<dbReference type="GO" id="GO:0015105">
    <property type="term" value="F:arsenite transmembrane transporter activity"/>
    <property type="evidence" value="ECO:0007669"/>
    <property type="project" value="TreeGrafter"/>
</dbReference>
<proteinExistence type="inferred from homology"/>
<dbReference type="InterPro" id="IPR002657">
    <property type="entry name" value="BilAc:Na_symport/Acr3"/>
</dbReference>
<evidence type="ECO:0000313" key="9">
    <source>
        <dbReference type="EMBL" id="KNC76133.1"/>
    </source>
</evidence>
<feature type="transmembrane region" description="Helical" evidence="8">
    <location>
        <begin position="111"/>
        <end position="133"/>
    </location>
</feature>
<feature type="transmembrane region" description="Helical" evidence="8">
    <location>
        <begin position="293"/>
        <end position="314"/>
    </location>
</feature>
<feature type="transmembrane region" description="Helical" evidence="8">
    <location>
        <begin position="82"/>
        <end position="105"/>
    </location>
</feature>
<evidence type="ECO:0000256" key="8">
    <source>
        <dbReference type="SAM" id="Phobius"/>
    </source>
</evidence>
<comment type="subcellular location">
    <subcellularLocation>
        <location evidence="1">Cell membrane</location>
        <topology evidence="1">Multi-pass membrane protein</topology>
    </subcellularLocation>
</comment>
<dbReference type="InterPro" id="IPR004706">
    <property type="entry name" value="Arsenical-R_Acr3"/>
</dbReference>
<evidence type="ECO:0000256" key="4">
    <source>
        <dbReference type="ARBA" id="ARBA00022475"/>
    </source>
</evidence>
<reference evidence="9 10" key="1">
    <citation type="submission" date="2011-02" db="EMBL/GenBank/DDBJ databases">
        <title>The Genome Sequence of Sphaeroforma arctica JP610.</title>
        <authorList>
            <consortium name="The Broad Institute Genome Sequencing Platform"/>
            <person name="Russ C."/>
            <person name="Cuomo C."/>
            <person name="Young S.K."/>
            <person name="Zeng Q."/>
            <person name="Gargeya S."/>
            <person name="Alvarado L."/>
            <person name="Berlin A."/>
            <person name="Chapman S.B."/>
            <person name="Chen Z."/>
            <person name="Freedman E."/>
            <person name="Gellesch M."/>
            <person name="Goldberg J."/>
            <person name="Griggs A."/>
            <person name="Gujja S."/>
            <person name="Heilman E."/>
            <person name="Heiman D."/>
            <person name="Howarth C."/>
            <person name="Mehta T."/>
            <person name="Neiman D."/>
            <person name="Pearson M."/>
            <person name="Roberts A."/>
            <person name="Saif S."/>
            <person name="Shea T."/>
            <person name="Shenoy N."/>
            <person name="Sisk P."/>
            <person name="Stolte C."/>
            <person name="Sykes S."/>
            <person name="White J."/>
            <person name="Yandava C."/>
            <person name="Burger G."/>
            <person name="Gray M.W."/>
            <person name="Holland P.W.H."/>
            <person name="King N."/>
            <person name="Lang F.B.F."/>
            <person name="Roger A.J."/>
            <person name="Ruiz-Trillo I."/>
            <person name="Haas B."/>
            <person name="Nusbaum C."/>
            <person name="Birren B."/>
        </authorList>
    </citation>
    <scope>NUCLEOTIDE SEQUENCE [LARGE SCALE GENOMIC DNA]</scope>
    <source>
        <strain evidence="9 10">JP610</strain>
    </source>
</reference>
<feature type="transmembrane region" description="Helical" evidence="8">
    <location>
        <begin position="224"/>
        <end position="246"/>
    </location>
</feature>
<feature type="transmembrane region" description="Helical" evidence="8">
    <location>
        <begin position="320"/>
        <end position="340"/>
    </location>
</feature>
<dbReference type="Proteomes" id="UP000054560">
    <property type="component" value="Unassembled WGS sequence"/>
</dbReference>
<evidence type="ECO:0008006" key="11">
    <source>
        <dbReference type="Google" id="ProtNLM"/>
    </source>
</evidence>
<feature type="transmembrane region" description="Helical" evidence="8">
    <location>
        <begin position="187"/>
        <end position="212"/>
    </location>
</feature>
<dbReference type="GO" id="GO:0015104">
    <property type="term" value="F:antimonite transmembrane transporter activity"/>
    <property type="evidence" value="ECO:0007669"/>
    <property type="project" value="TreeGrafter"/>
</dbReference>
<evidence type="ECO:0000313" key="10">
    <source>
        <dbReference type="Proteomes" id="UP000054560"/>
    </source>
</evidence>
<dbReference type="NCBIfam" id="TIGR00832">
    <property type="entry name" value="acr3"/>
    <property type="match status" value="1"/>
</dbReference>
<organism evidence="9 10">
    <name type="scientific">Sphaeroforma arctica JP610</name>
    <dbReference type="NCBI Taxonomy" id="667725"/>
    <lineage>
        <taxon>Eukaryota</taxon>
        <taxon>Ichthyosporea</taxon>
        <taxon>Ichthyophonida</taxon>
        <taxon>Sphaeroforma</taxon>
    </lineage>
</organism>
<evidence type="ECO:0000256" key="1">
    <source>
        <dbReference type="ARBA" id="ARBA00004651"/>
    </source>
</evidence>
<comment type="similarity">
    <text evidence="2">Belongs to the arsenical resistance-3 (ACR3) (TC 2.A.59) family.</text>
</comment>
<evidence type="ECO:0000256" key="6">
    <source>
        <dbReference type="ARBA" id="ARBA00022989"/>
    </source>
</evidence>
<dbReference type="Pfam" id="PF01758">
    <property type="entry name" value="SBF"/>
    <property type="match status" value="1"/>
</dbReference>
<feature type="transmembrane region" description="Helical" evidence="8">
    <location>
        <begin position="140"/>
        <end position="167"/>
    </location>
</feature>
<dbReference type="EMBL" id="KQ243241">
    <property type="protein sequence ID" value="KNC76133.1"/>
    <property type="molecule type" value="Genomic_DNA"/>
</dbReference>
<dbReference type="GeneID" id="25911860"/>
<keyword evidence="5 8" id="KW-0812">Transmembrane</keyword>